<organism evidence="1 2">
    <name type="scientific">Bradyrhizobium lablabi</name>
    <dbReference type="NCBI Taxonomy" id="722472"/>
    <lineage>
        <taxon>Bacteria</taxon>
        <taxon>Pseudomonadati</taxon>
        <taxon>Pseudomonadota</taxon>
        <taxon>Alphaproteobacteria</taxon>
        <taxon>Hyphomicrobiales</taxon>
        <taxon>Nitrobacteraceae</taxon>
        <taxon>Bradyrhizobium</taxon>
    </lineage>
</organism>
<evidence type="ECO:0000313" key="2">
    <source>
        <dbReference type="Proteomes" id="UP000183208"/>
    </source>
</evidence>
<dbReference type="AlphaFoldDB" id="A0A1H4RMT5"/>
<reference evidence="1 2" key="1">
    <citation type="submission" date="2016-10" db="EMBL/GenBank/DDBJ databases">
        <authorList>
            <person name="de Groot N.N."/>
        </authorList>
    </citation>
    <scope>NUCLEOTIDE SEQUENCE [LARGE SCALE GENOMIC DNA]</scope>
    <source>
        <strain evidence="1 2">GAS522</strain>
    </source>
</reference>
<dbReference type="Proteomes" id="UP000183208">
    <property type="component" value="Unassembled WGS sequence"/>
</dbReference>
<evidence type="ECO:0000313" key="1">
    <source>
        <dbReference type="EMBL" id="SEC33222.1"/>
    </source>
</evidence>
<dbReference type="EMBL" id="FNTI01000001">
    <property type="protein sequence ID" value="SEC33222.1"/>
    <property type="molecule type" value="Genomic_DNA"/>
</dbReference>
<gene>
    <name evidence="1" type="ORF">SAMN05444171_1164</name>
</gene>
<sequence length="69" mass="7817">MLLVETAPRNYSSTTAIAEADWVWNRENKRALHGAKSAKFVGVLTAINDSETIAYQLNGDLNERYIDFR</sequence>
<proteinExistence type="predicted"/>
<accession>A0A1H4RMT5</accession>
<protein>
    <submittedName>
        <fullName evidence="1">Uncharacterized protein</fullName>
    </submittedName>
</protein>
<name>A0A1H4RMT5_9BRAD</name>